<evidence type="ECO:0000313" key="1">
    <source>
        <dbReference type="EMBL" id="RPB25431.1"/>
    </source>
</evidence>
<dbReference type="EMBL" id="ML121538">
    <property type="protein sequence ID" value="RPB25431.1"/>
    <property type="molecule type" value="Genomic_DNA"/>
</dbReference>
<evidence type="ECO:0000313" key="2">
    <source>
        <dbReference type="Proteomes" id="UP000267821"/>
    </source>
</evidence>
<dbReference type="AlphaFoldDB" id="A0A3N4LXN4"/>
<reference evidence="1 2" key="1">
    <citation type="journal article" date="2018" name="Nat. Ecol. Evol.">
        <title>Pezizomycetes genomes reveal the molecular basis of ectomycorrhizal truffle lifestyle.</title>
        <authorList>
            <person name="Murat C."/>
            <person name="Payen T."/>
            <person name="Noel B."/>
            <person name="Kuo A."/>
            <person name="Morin E."/>
            <person name="Chen J."/>
            <person name="Kohler A."/>
            <person name="Krizsan K."/>
            <person name="Balestrini R."/>
            <person name="Da Silva C."/>
            <person name="Montanini B."/>
            <person name="Hainaut M."/>
            <person name="Levati E."/>
            <person name="Barry K.W."/>
            <person name="Belfiori B."/>
            <person name="Cichocki N."/>
            <person name="Clum A."/>
            <person name="Dockter R.B."/>
            <person name="Fauchery L."/>
            <person name="Guy J."/>
            <person name="Iotti M."/>
            <person name="Le Tacon F."/>
            <person name="Lindquist E.A."/>
            <person name="Lipzen A."/>
            <person name="Malagnac F."/>
            <person name="Mello A."/>
            <person name="Molinier V."/>
            <person name="Miyauchi S."/>
            <person name="Poulain J."/>
            <person name="Riccioni C."/>
            <person name="Rubini A."/>
            <person name="Sitrit Y."/>
            <person name="Splivallo R."/>
            <person name="Traeger S."/>
            <person name="Wang M."/>
            <person name="Zifcakova L."/>
            <person name="Wipf D."/>
            <person name="Zambonelli A."/>
            <person name="Paolocci F."/>
            <person name="Nowrousian M."/>
            <person name="Ottonello S."/>
            <person name="Baldrian P."/>
            <person name="Spatafora J.W."/>
            <person name="Henrissat B."/>
            <person name="Nagy L.G."/>
            <person name="Aury J.M."/>
            <person name="Wincker P."/>
            <person name="Grigoriev I.V."/>
            <person name="Bonfante P."/>
            <person name="Martin F.M."/>
        </authorList>
    </citation>
    <scope>NUCLEOTIDE SEQUENCE [LARGE SCALE GENOMIC DNA]</scope>
    <source>
        <strain evidence="1 2">ATCC MYA-4762</strain>
    </source>
</reference>
<protein>
    <submittedName>
        <fullName evidence="1">Uncharacterized protein</fullName>
    </submittedName>
</protein>
<keyword evidence="2" id="KW-1185">Reference proteome</keyword>
<dbReference type="Proteomes" id="UP000267821">
    <property type="component" value="Unassembled WGS sequence"/>
</dbReference>
<gene>
    <name evidence="1" type="ORF">L211DRAFT_848270</name>
</gene>
<name>A0A3N4LXN4_9PEZI</name>
<sequence length="190" mass="21686">MSKVVLSVENESARLKARQRKYNRGYASQIANEQDTPGATEPTEEEMGKWILAQELGREVFVLGDDEEAILRAYVYDHGLRGSRPKELFLELLSKLNVEDIPQFEGRIQKIKMEKMVKVEDLHDMTIWMRAWLSTMKKRKRGANALMSEGLFCWDSVSVDEGIDMLNSLKQQIAFLDGSEEALAEAGFPQ</sequence>
<accession>A0A3N4LXN4</accession>
<proteinExistence type="predicted"/>
<dbReference type="InParanoid" id="A0A3N4LXN4"/>
<organism evidence="1 2">
    <name type="scientific">Terfezia boudieri ATCC MYA-4762</name>
    <dbReference type="NCBI Taxonomy" id="1051890"/>
    <lineage>
        <taxon>Eukaryota</taxon>
        <taxon>Fungi</taxon>
        <taxon>Dikarya</taxon>
        <taxon>Ascomycota</taxon>
        <taxon>Pezizomycotina</taxon>
        <taxon>Pezizomycetes</taxon>
        <taxon>Pezizales</taxon>
        <taxon>Pezizaceae</taxon>
        <taxon>Terfezia</taxon>
    </lineage>
</organism>